<name>A0AAV0BHA4_PHAPC</name>
<keyword evidence="6" id="KW-1185">Reference proteome</keyword>
<feature type="domain" description="N-acetyltransferase" evidence="4">
    <location>
        <begin position="132"/>
        <end position="340"/>
    </location>
</feature>
<organism evidence="5 6">
    <name type="scientific">Phakopsora pachyrhizi</name>
    <name type="common">Asian soybean rust disease fungus</name>
    <dbReference type="NCBI Taxonomy" id="170000"/>
    <lineage>
        <taxon>Eukaryota</taxon>
        <taxon>Fungi</taxon>
        <taxon>Dikarya</taxon>
        <taxon>Basidiomycota</taxon>
        <taxon>Pucciniomycotina</taxon>
        <taxon>Pucciniomycetes</taxon>
        <taxon>Pucciniales</taxon>
        <taxon>Phakopsoraceae</taxon>
        <taxon>Phakopsora</taxon>
    </lineage>
</organism>
<evidence type="ECO:0000313" key="6">
    <source>
        <dbReference type="Proteomes" id="UP001153365"/>
    </source>
</evidence>
<dbReference type="GO" id="GO:0016747">
    <property type="term" value="F:acyltransferase activity, transferring groups other than amino-acyl groups"/>
    <property type="evidence" value="ECO:0007669"/>
    <property type="project" value="InterPro"/>
</dbReference>
<dbReference type="AlphaFoldDB" id="A0AAV0BHA4"/>
<keyword evidence="2" id="KW-0012">Acyltransferase</keyword>
<dbReference type="GO" id="GO:0031415">
    <property type="term" value="C:NatA complex"/>
    <property type="evidence" value="ECO:0007669"/>
    <property type="project" value="TreeGrafter"/>
</dbReference>
<dbReference type="Gene3D" id="3.40.630.30">
    <property type="match status" value="1"/>
</dbReference>
<evidence type="ECO:0000313" key="5">
    <source>
        <dbReference type="EMBL" id="CAH7684919.1"/>
    </source>
</evidence>
<dbReference type="PANTHER" id="PTHR42919">
    <property type="entry name" value="N-ALPHA-ACETYLTRANSFERASE"/>
    <property type="match status" value="1"/>
</dbReference>
<feature type="region of interest" description="Disordered" evidence="3">
    <location>
        <begin position="1"/>
        <end position="48"/>
    </location>
</feature>
<dbReference type="EMBL" id="CALTRL010005693">
    <property type="protein sequence ID" value="CAH7684919.1"/>
    <property type="molecule type" value="Genomic_DNA"/>
</dbReference>
<dbReference type="InterPro" id="IPR000182">
    <property type="entry name" value="GNAT_dom"/>
</dbReference>
<evidence type="ECO:0000259" key="4">
    <source>
        <dbReference type="PROSITE" id="PS51186"/>
    </source>
</evidence>
<evidence type="ECO:0000256" key="3">
    <source>
        <dbReference type="SAM" id="MobiDB-lite"/>
    </source>
</evidence>
<dbReference type="Proteomes" id="UP001153365">
    <property type="component" value="Unassembled WGS sequence"/>
</dbReference>
<gene>
    <name evidence="5" type="ORF">PPACK8108_LOCUS19362</name>
</gene>
<feature type="region of interest" description="Disordered" evidence="3">
    <location>
        <begin position="381"/>
        <end position="401"/>
    </location>
</feature>
<dbReference type="CDD" id="cd04301">
    <property type="entry name" value="NAT_SF"/>
    <property type="match status" value="1"/>
</dbReference>
<feature type="compositionally biased region" description="Low complexity" evidence="3">
    <location>
        <begin position="18"/>
        <end position="29"/>
    </location>
</feature>
<protein>
    <submittedName>
        <fullName evidence="5">Expressed protein</fullName>
    </submittedName>
</protein>
<evidence type="ECO:0000256" key="1">
    <source>
        <dbReference type="ARBA" id="ARBA00022679"/>
    </source>
</evidence>
<dbReference type="InterPro" id="IPR051556">
    <property type="entry name" value="N-term/lysine_N-AcTrnsfr"/>
</dbReference>
<proteinExistence type="predicted"/>
<accession>A0AAV0BHA4</accession>
<dbReference type="PROSITE" id="PS51186">
    <property type="entry name" value="GNAT"/>
    <property type="match status" value="1"/>
</dbReference>
<sequence length="425" mass="48275">MQGAWLSLIPVTDEKKTTNNCSTSTSTNSSHHHHHHHHHHQHQHQHQYFHHINNQNLKTTKPHNHNHYPTANSILKSIVSDSSPVGSHRRKLSGGKIAGRPCSGGGNLILPLIENSSKNSSIHQTTGNHSSFEIRELQICDINKVKELHSASLPVSYPSWFFYDLLHKISLVATLPATNSGYFELAPHSSPRFNSHHPSFHPHHVTSPLSGRELISLDIIGSITAKTDVDRDSDDHFEGKSVRIVMLCVNEEYRTIGIGKSLIKALIQTLTGDPKSPVRRHKNSDVENNEKILKKQGIRLNLHVQAVNWIGIKFYLNLGFKIKKFKKDYYKSCLFKDDCKSSSKGWIVNNFEKSNHKNKDQRCNDEETIIRQIEKLYLESNKRQRGGEEEHNDGKGKNGEEPLGKGFDFRLGSKFDSYFLVLIVN</sequence>
<keyword evidence="1" id="KW-0808">Transferase</keyword>
<dbReference type="InterPro" id="IPR016181">
    <property type="entry name" value="Acyl_CoA_acyltransferase"/>
</dbReference>
<evidence type="ECO:0000256" key="2">
    <source>
        <dbReference type="ARBA" id="ARBA00023315"/>
    </source>
</evidence>
<dbReference type="GO" id="GO:0007064">
    <property type="term" value="P:mitotic sister chromatid cohesion"/>
    <property type="evidence" value="ECO:0007669"/>
    <property type="project" value="TreeGrafter"/>
</dbReference>
<reference evidence="5" key="1">
    <citation type="submission" date="2022-06" db="EMBL/GenBank/DDBJ databases">
        <authorList>
            <consortium name="SYNGENTA / RWTH Aachen University"/>
        </authorList>
    </citation>
    <scope>NUCLEOTIDE SEQUENCE</scope>
</reference>
<feature type="compositionally biased region" description="Basic residues" evidence="3">
    <location>
        <begin position="30"/>
        <end position="48"/>
    </location>
</feature>
<dbReference type="PANTHER" id="PTHR42919:SF8">
    <property type="entry name" value="N-ALPHA-ACETYLTRANSFERASE 50"/>
    <property type="match status" value="1"/>
</dbReference>
<dbReference type="SUPFAM" id="SSF55729">
    <property type="entry name" value="Acyl-CoA N-acyltransferases (Nat)"/>
    <property type="match status" value="1"/>
</dbReference>
<comment type="caution">
    <text evidence="5">The sequence shown here is derived from an EMBL/GenBank/DDBJ whole genome shotgun (WGS) entry which is preliminary data.</text>
</comment>